<comment type="subcellular location">
    <subcellularLocation>
        <location evidence="5">Endomembrane system</location>
        <topology evidence="5">Single-pass membrane protein</topology>
    </subcellularLocation>
</comment>
<dbReference type="PROSITE" id="PS50076">
    <property type="entry name" value="DNAJ_2"/>
    <property type="match status" value="1"/>
</dbReference>
<evidence type="ECO:0000313" key="10">
    <source>
        <dbReference type="EMBL" id="KAF1987692.1"/>
    </source>
</evidence>
<name>A0A6G1H3R3_9PEZI</name>
<dbReference type="PANTHER" id="PTHR44653">
    <property type="entry name" value="DNAJ HOMOLOG SUBFAMILY C MEMBER 1"/>
    <property type="match status" value="1"/>
</dbReference>
<evidence type="ECO:0000256" key="2">
    <source>
        <dbReference type="ARBA" id="ARBA00022729"/>
    </source>
</evidence>
<evidence type="ECO:0000256" key="7">
    <source>
        <dbReference type="SAM" id="Phobius"/>
    </source>
</evidence>
<evidence type="ECO:0000259" key="9">
    <source>
        <dbReference type="PROSITE" id="PS50076"/>
    </source>
</evidence>
<dbReference type="Proteomes" id="UP000800041">
    <property type="component" value="Unassembled WGS sequence"/>
</dbReference>
<dbReference type="CDD" id="cd06257">
    <property type="entry name" value="DnaJ"/>
    <property type="match status" value="1"/>
</dbReference>
<dbReference type="EMBL" id="ML977151">
    <property type="protein sequence ID" value="KAF1987692.1"/>
    <property type="molecule type" value="Genomic_DNA"/>
</dbReference>
<keyword evidence="4 7" id="KW-0472">Membrane</keyword>
<feature type="region of interest" description="Disordered" evidence="6">
    <location>
        <begin position="386"/>
        <end position="408"/>
    </location>
</feature>
<sequence length="408" mass="45850">MRTNYLLALVALLVALASAWSKEDHEIFRLNDEVKANEGEDVTFYSFIGVKDSSATVSEINKAYRKRSVLLHPDKASASYARTHVKPGAKPDKKVKPGVKVNKRPTEKELAAFAREAEQRFQRLGVVVNILRGAERDRYDHFLKNGFPKWRGTGYYYERMRPGLGSVLFGMFVFGGGLVHYGVLYLSWKRQREFVERYIRYARQMAWGDETGIRGIPGVDNTDGVATPPSQENAEEAMTWNRKEKRARERFERKQAKTPKAIKAAKQAKKEGISTPVEAELTSGPQGAKKRVVAQNGKILIVDSVGNVFLEDTNEEGQMTEYLLDVEEIPQPTFQDTVLIRLPLWAYNSTLGRFLGKTADEPVVGDDELNQDGAMDGEEEAALNSATALNANGESKMRKKTKVRQRVS</sequence>
<dbReference type="SUPFAM" id="SSF46565">
    <property type="entry name" value="Chaperone J-domain"/>
    <property type="match status" value="1"/>
</dbReference>
<keyword evidence="11" id="KW-1185">Reference proteome</keyword>
<keyword evidence="3 7" id="KW-1133">Transmembrane helix</keyword>
<dbReference type="InterPro" id="IPR036869">
    <property type="entry name" value="J_dom_sf"/>
</dbReference>
<dbReference type="Gene3D" id="1.10.287.110">
    <property type="entry name" value="DnaJ domain"/>
    <property type="match status" value="1"/>
</dbReference>
<feature type="transmembrane region" description="Helical" evidence="7">
    <location>
        <begin position="167"/>
        <end position="188"/>
    </location>
</feature>
<dbReference type="PANTHER" id="PTHR44653:SF2">
    <property type="entry name" value="DNAJ HOMOLOG SUBFAMILY C MEMBER 1"/>
    <property type="match status" value="1"/>
</dbReference>
<feature type="chain" id="PRO_5026048882" description="J domain-containing protein" evidence="8">
    <location>
        <begin position="22"/>
        <end position="408"/>
    </location>
</feature>
<dbReference type="InterPro" id="IPR052606">
    <property type="entry name" value="DnaJ_domain_protein"/>
</dbReference>
<dbReference type="GO" id="GO:0012505">
    <property type="term" value="C:endomembrane system"/>
    <property type="evidence" value="ECO:0007669"/>
    <property type="project" value="UniProtKB-SubCell"/>
</dbReference>
<organism evidence="10 11">
    <name type="scientific">Aulographum hederae CBS 113979</name>
    <dbReference type="NCBI Taxonomy" id="1176131"/>
    <lineage>
        <taxon>Eukaryota</taxon>
        <taxon>Fungi</taxon>
        <taxon>Dikarya</taxon>
        <taxon>Ascomycota</taxon>
        <taxon>Pezizomycotina</taxon>
        <taxon>Dothideomycetes</taxon>
        <taxon>Pleosporomycetidae</taxon>
        <taxon>Aulographales</taxon>
        <taxon>Aulographaceae</taxon>
    </lineage>
</organism>
<proteinExistence type="predicted"/>
<reference evidence="10" key="1">
    <citation type="journal article" date="2020" name="Stud. Mycol.">
        <title>101 Dothideomycetes genomes: a test case for predicting lifestyles and emergence of pathogens.</title>
        <authorList>
            <person name="Haridas S."/>
            <person name="Albert R."/>
            <person name="Binder M."/>
            <person name="Bloem J."/>
            <person name="Labutti K."/>
            <person name="Salamov A."/>
            <person name="Andreopoulos B."/>
            <person name="Baker S."/>
            <person name="Barry K."/>
            <person name="Bills G."/>
            <person name="Bluhm B."/>
            <person name="Cannon C."/>
            <person name="Castanera R."/>
            <person name="Culley D."/>
            <person name="Daum C."/>
            <person name="Ezra D."/>
            <person name="Gonzalez J."/>
            <person name="Henrissat B."/>
            <person name="Kuo A."/>
            <person name="Liang C."/>
            <person name="Lipzen A."/>
            <person name="Lutzoni F."/>
            <person name="Magnuson J."/>
            <person name="Mondo S."/>
            <person name="Nolan M."/>
            <person name="Ohm R."/>
            <person name="Pangilinan J."/>
            <person name="Park H.-J."/>
            <person name="Ramirez L."/>
            <person name="Alfaro M."/>
            <person name="Sun H."/>
            <person name="Tritt A."/>
            <person name="Yoshinaga Y."/>
            <person name="Zwiers L.-H."/>
            <person name="Turgeon B."/>
            <person name="Goodwin S."/>
            <person name="Spatafora J."/>
            <person name="Crous P."/>
            <person name="Grigoriev I."/>
        </authorList>
    </citation>
    <scope>NUCLEOTIDE SEQUENCE</scope>
    <source>
        <strain evidence="10">CBS 113979</strain>
    </source>
</reference>
<gene>
    <name evidence="10" type="ORF">K402DRAFT_392496</name>
</gene>
<feature type="compositionally biased region" description="Basic residues" evidence="6">
    <location>
        <begin position="397"/>
        <end position="408"/>
    </location>
</feature>
<feature type="domain" description="J" evidence="9">
    <location>
        <begin position="43"/>
        <end position="143"/>
    </location>
</feature>
<protein>
    <recommendedName>
        <fullName evidence="9">J domain-containing protein</fullName>
    </recommendedName>
</protein>
<keyword evidence="2 8" id="KW-0732">Signal</keyword>
<evidence type="ECO:0000256" key="5">
    <source>
        <dbReference type="ARBA" id="ARBA00037847"/>
    </source>
</evidence>
<dbReference type="OrthoDB" id="413400at2759"/>
<dbReference type="InterPro" id="IPR001623">
    <property type="entry name" value="DnaJ_domain"/>
</dbReference>
<evidence type="ECO:0000256" key="1">
    <source>
        <dbReference type="ARBA" id="ARBA00022692"/>
    </source>
</evidence>
<feature type="signal peptide" evidence="8">
    <location>
        <begin position="1"/>
        <end position="21"/>
    </location>
</feature>
<evidence type="ECO:0000256" key="6">
    <source>
        <dbReference type="SAM" id="MobiDB-lite"/>
    </source>
</evidence>
<dbReference type="Pfam" id="PF00226">
    <property type="entry name" value="DnaJ"/>
    <property type="match status" value="1"/>
</dbReference>
<keyword evidence="1 7" id="KW-0812">Transmembrane</keyword>
<evidence type="ECO:0000256" key="8">
    <source>
        <dbReference type="SAM" id="SignalP"/>
    </source>
</evidence>
<evidence type="ECO:0000256" key="3">
    <source>
        <dbReference type="ARBA" id="ARBA00022989"/>
    </source>
</evidence>
<evidence type="ECO:0000256" key="4">
    <source>
        <dbReference type="ARBA" id="ARBA00023136"/>
    </source>
</evidence>
<dbReference type="AlphaFoldDB" id="A0A6G1H3R3"/>
<accession>A0A6G1H3R3</accession>
<dbReference type="SMART" id="SM00271">
    <property type="entry name" value="DnaJ"/>
    <property type="match status" value="1"/>
</dbReference>
<evidence type="ECO:0000313" key="11">
    <source>
        <dbReference type="Proteomes" id="UP000800041"/>
    </source>
</evidence>